<proteinExistence type="predicted"/>
<keyword evidence="1" id="KW-0378">Hydrolase</keyword>
<reference evidence="1 2" key="1">
    <citation type="submission" date="2019-05" db="EMBL/GenBank/DDBJ databases">
        <title>Verrucobacter flavum gen. nov., sp. nov. a new member of the family Verrucomicrobiaceae.</title>
        <authorList>
            <person name="Szuroczki S."/>
            <person name="Abbaszade G."/>
            <person name="Szabo A."/>
            <person name="Felfoldi T."/>
            <person name="Schumann P."/>
            <person name="Boka K."/>
            <person name="Keki Z."/>
            <person name="Toumi M."/>
            <person name="Toth E."/>
        </authorList>
    </citation>
    <scope>NUCLEOTIDE SEQUENCE [LARGE SCALE GENOMIC DNA]</scope>
    <source>
        <strain evidence="1 2">MG-N-17</strain>
    </source>
</reference>
<dbReference type="Proteomes" id="UP000306196">
    <property type="component" value="Unassembled WGS sequence"/>
</dbReference>
<dbReference type="EMBL" id="VAUV01000003">
    <property type="protein sequence ID" value="TLD72091.1"/>
    <property type="molecule type" value="Genomic_DNA"/>
</dbReference>
<sequence>MLNGPLILFAGVCLIGLSACNIVPKERTTSSSVAADESSRFVHALTRAEAASTSDLSTPEQRRNYADAINQVVDLWQKREGPTSGDRTMIVQGGEHAYRLSASWPKNLRFDELVPAAPLNKRYLPEPLLRDGVGAAFVSRWHYSDERKKREPFLSDGGYMTAVTVILDFRNRGNATREAILRVHDPRTEKTTTIAGRNHPLYSDFSSASELIHSLSEQKNLGMSGLGALRNSEKFLDKLGLISLEPLSRDRIPVICVHGLMSRPVTWLHAFNVLGADPEIAKNYQVFFFRYPSGVPVIYSAAKFRAQLTLLHEEFTRIGNHRAANHMVLIGHSMGGLVSKMQLVSSGDQLWVKVFGAPRDQLGLTQEELDDFRQYLEFSPNPHVDRVIFVCTPHRGSSMADGFAGAIGRRLIRLPGRVLGNTFDLLQGDVPRSGLIKQLLEKGLPSSIDNLSSKSRFVVESNRMPIKPGLHMHSIIGNKDGRPLTDLKCSDGVVPYNSAHIEGVDSEFVVRSDHGAQTNPEAIAEIQRILLLHKDTLPNR</sequence>
<name>A0A5R8KIM4_9BACT</name>
<dbReference type="InterPro" id="IPR029058">
    <property type="entry name" value="AB_hydrolase_fold"/>
</dbReference>
<protein>
    <submittedName>
        <fullName evidence="1">Alpha/beta hydrolase</fullName>
    </submittedName>
</protein>
<dbReference type="AlphaFoldDB" id="A0A5R8KIM4"/>
<evidence type="ECO:0000313" key="1">
    <source>
        <dbReference type="EMBL" id="TLD72091.1"/>
    </source>
</evidence>
<evidence type="ECO:0000313" key="2">
    <source>
        <dbReference type="Proteomes" id="UP000306196"/>
    </source>
</evidence>
<accession>A0A5R8KIM4</accession>
<comment type="caution">
    <text evidence="1">The sequence shown here is derived from an EMBL/GenBank/DDBJ whole genome shotgun (WGS) entry which is preliminary data.</text>
</comment>
<dbReference type="Gene3D" id="3.40.50.1820">
    <property type="entry name" value="alpha/beta hydrolase"/>
    <property type="match status" value="1"/>
</dbReference>
<dbReference type="OrthoDB" id="869379at2"/>
<keyword evidence="2" id="KW-1185">Reference proteome</keyword>
<organism evidence="1 2">
    <name type="scientific">Phragmitibacter flavus</name>
    <dbReference type="NCBI Taxonomy" id="2576071"/>
    <lineage>
        <taxon>Bacteria</taxon>
        <taxon>Pseudomonadati</taxon>
        <taxon>Verrucomicrobiota</taxon>
        <taxon>Verrucomicrobiia</taxon>
        <taxon>Verrucomicrobiales</taxon>
        <taxon>Verrucomicrobiaceae</taxon>
        <taxon>Phragmitibacter</taxon>
    </lineage>
</organism>
<dbReference type="SUPFAM" id="SSF53474">
    <property type="entry name" value="alpha/beta-Hydrolases"/>
    <property type="match status" value="1"/>
</dbReference>
<gene>
    <name evidence="1" type="ORF">FEM03_05025</name>
</gene>
<dbReference type="GO" id="GO:0016787">
    <property type="term" value="F:hydrolase activity"/>
    <property type="evidence" value="ECO:0007669"/>
    <property type="project" value="UniProtKB-KW"/>
</dbReference>
<dbReference type="RefSeq" id="WP_138085095.1">
    <property type="nucleotide sequence ID" value="NZ_VAUV01000003.1"/>
</dbReference>